<dbReference type="InterPro" id="IPR037019">
    <property type="entry name" value="Glyco_hydro_7_sf"/>
</dbReference>
<comment type="catalytic activity">
    <reaction evidence="1">
        <text>Endohydrolysis of (1-&gt;4)-beta-D-glucosidic linkages in cellulose, lichenin and cereal beta-D-glucans.</text>
        <dbReference type="EC" id="3.2.1.4"/>
    </reaction>
</comment>
<dbReference type="PRINTS" id="PR00734">
    <property type="entry name" value="GLHYDRLASE7"/>
</dbReference>
<evidence type="ECO:0000256" key="6">
    <source>
        <dbReference type="ARBA" id="ARBA00023277"/>
    </source>
</evidence>
<evidence type="ECO:0000256" key="10">
    <source>
        <dbReference type="SAM" id="MobiDB-lite"/>
    </source>
</evidence>
<dbReference type="Proteomes" id="UP001174936">
    <property type="component" value="Unassembled WGS sequence"/>
</dbReference>
<keyword evidence="7 9" id="KW-0326">Glycosidase</keyword>
<evidence type="ECO:0000256" key="1">
    <source>
        <dbReference type="ARBA" id="ARBA00000966"/>
    </source>
</evidence>
<keyword evidence="3 9" id="KW-0378">Hydrolase</keyword>
<feature type="signal peptide" evidence="11">
    <location>
        <begin position="1"/>
        <end position="19"/>
    </location>
</feature>
<dbReference type="GO" id="GO:0030245">
    <property type="term" value="P:cellulose catabolic process"/>
    <property type="evidence" value="ECO:0007669"/>
    <property type="project" value="UniProtKB-KW"/>
</dbReference>
<keyword evidence="13" id="KW-1185">Reference proteome</keyword>
<dbReference type="GO" id="GO:0008810">
    <property type="term" value="F:cellulase activity"/>
    <property type="evidence" value="ECO:0007669"/>
    <property type="project" value="UniProtKB-EC"/>
</dbReference>
<evidence type="ECO:0000256" key="8">
    <source>
        <dbReference type="ARBA" id="ARBA00023326"/>
    </source>
</evidence>
<evidence type="ECO:0000256" key="4">
    <source>
        <dbReference type="ARBA" id="ARBA00023001"/>
    </source>
</evidence>
<keyword evidence="8 9" id="KW-0624">Polysaccharide degradation</keyword>
<dbReference type="AlphaFoldDB" id="A0AA39YF74"/>
<comment type="caution">
    <text evidence="12">The sequence shown here is derived from an EMBL/GenBank/DDBJ whole genome shotgun (WGS) entry which is preliminary data.</text>
</comment>
<dbReference type="PANTHER" id="PTHR33753:SF1">
    <property type="entry name" value="ENDO-BETA-1,4-GLUCANASE CELB"/>
    <property type="match status" value="1"/>
</dbReference>
<sequence length="443" mass="47564">MASRLALVGLTALLGVVSAQKPGPGPEVHPKLITQRCTKAGGCKDATNYLVLDALSHPVHQVDSTKGCGDWGSKPDPTACPTVEACAENCIMEGIPDYSQYGVTTNGKSLRMQQVKDGKVVTPRVYLLDATEQKYDFPDLTGNEFTFDVDTTKLPCGMNSALYLSEMEIDGAKSKLNPGGAYYGTGYCDAQCFVTPFINGLGNVEGKGSCCNEMDIWEANSRSTHVAPHTCNKTGVYLCSGDECKAEGVCDKAGCGWNPYRVNITDYYGRGPQFKVDTTRKFTVITQFPAVNGTVQSIKRMYVQDGKLIEAHTVDARAPNVPKVNAITDPFCEATGAKHYLRLGGTAGMGDAISRGMTLVFSIWWDQGNMTWLDSGVAGPCSSTEGNPTEIVKVEPEPEVTFSNIKWGEIGSTFGVGKPDDKPEGKGKGHGEGKGKGKSRRLF</sequence>
<keyword evidence="6" id="KW-0119">Carbohydrate metabolism</keyword>
<keyword evidence="11" id="KW-0732">Signal</keyword>
<evidence type="ECO:0000256" key="9">
    <source>
        <dbReference type="RuleBase" id="RU361164"/>
    </source>
</evidence>
<dbReference type="InterPro" id="IPR013320">
    <property type="entry name" value="ConA-like_dom_sf"/>
</dbReference>
<evidence type="ECO:0000313" key="13">
    <source>
        <dbReference type="Proteomes" id="UP001174936"/>
    </source>
</evidence>
<gene>
    <name evidence="12" type="ORF">B0T16DRAFT_389881</name>
</gene>
<evidence type="ECO:0000256" key="11">
    <source>
        <dbReference type="SAM" id="SignalP"/>
    </source>
</evidence>
<feature type="chain" id="PRO_5041376006" description="Glucanase" evidence="11">
    <location>
        <begin position="20"/>
        <end position="443"/>
    </location>
</feature>
<reference evidence="12" key="1">
    <citation type="submission" date="2023-06" db="EMBL/GenBank/DDBJ databases">
        <title>Genome-scale phylogeny and comparative genomics of the fungal order Sordariales.</title>
        <authorList>
            <consortium name="Lawrence Berkeley National Laboratory"/>
            <person name="Hensen N."/>
            <person name="Bonometti L."/>
            <person name="Westerberg I."/>
            <person name="Brannstrom I.O."/>
            <person name="Guillou S."/>
            <person name="Cros-Aarteil S."/>
            <person name="Calhoun S."/>
            <person name="Haridas S."/>
            <person name="Kuo A."/>
            <person name="Mondo S."/>
            <person name="Pangilinan J."/>
            <person name="Riley R."/>
            <person name="Labutti K."/>
            <person name="Andreopoulos B."/>
            <person name="Lipzen A."/>
            <person name="Chen C."/>
            <person name="Yanf M."/>
            <person name="Daum C."/>
            <person name="Ng V."/>
            <person name="Clum A."/>
            <person name="Steindorff A."/>
            <person name="Ohm R."/>
            <person name="Martin F."/>
            <person name="Silar P."/>
            <person name="Natvig D."/>
            <person name="Lalanne C."/>
            <person name="Gautier V."/>
            <person name="Ament-Velasquez S.L."/>
            <person name="Kruys A."/>
            <person name="Hutchinson M.I."/>
            <person name="Powell A.J."/>
            <person name="Barry K."/>
            <person name="Miller A.N."/>
            <person name="Grigoriev I.V."/>
            <person name="Debuchy R."/>
            <person name="Gladieux P."/>
            <person name="Thoren M.H."/>
            <person name="Johannesson H."/>
        </authorList>
    </citation>
    <scope>NUCLEOTIDE SEQUENCE</scope>
    <source>
        <strain evidence="12">SMH2532-1</strain>
    </source>
</reference>
<dbReference type="EC" id="3.2.1.-" evidence="9"/>
<dbReference type="InterPro" id="IPR001722">
    <property type="entry name" value="Glyco_hydro_7"/>
</dbReference>
<protein>
    <recommendedName>
        <fullName evidence="9">Glucanase</fullName>
        <ecNumber evidence="9">3.2.1.-</ecNumber>
    </recommendedName>
</protein>
<evidence type="ECO:0000256" key="5">
    <source>
        <dbReference type="ARBA" id="ARBA00023180"/>
    </source>
</evidence>
<dbReference type="Gene3D" id="2.70.100.10">
    <property type="entry name" value="Glycoside hydrolase, family 7, domain"/>
    <property type="match status" value="1"/>
</dbReference>
<keyword evidence="4 9" id="KW-0136">Cellulose degradation</keyword>
<dbReference type="PANTHER" id="PTHR33753">
    <property type="entry name" value="1,4-BETA-D-GLUCAN CELLOBIOHYDROLASE B"/>
    <property type="match status" value="1"/>
</dbReference>
<evidence type="ECO:0000313" key="12">
    <source>
        <dbReference type="EMBL" id="KAK0649920.1"/>
    </source>
</evidence>
<dbReference type="Pfam" id="PF00840">
    <property type="entry name" value="Glyco_hydro_7"/>
    <property type="match status" value="1"/>
</dbReference>
<dbReference type="CDD" id="cd07999">
    <property type="entry name" value="GH7_CBH_EG"/>
    <property type="match status" value="1"/>
</dbReference>
<evidence type="ECO:0000256" key="3">
    <source>
        <dbReference type="ARBA" id="ARBA00022801"/>
    </source>
</evidence>
<evidence type="ECO:0000256" key="7">
    <source>
        <dbReference type="ARBA" id="ARBA00023295"/>
    </source>
</evidence>
<dbReference type="SUPFAM" id="SSF49899">
    <property type="entry name" value="Concanavalin A-like lectins/glucanases"/>
    <property type="match status" value="1"/>
</dbReference>
<keyword evidence="5" id="KW-0325">Glycoprotein</keyword>
<name>A0AA39YF74_9PEZI</name>
<proteinExistence type="inferred from homology"/>
<comment type="similarity">
    <text evidence="2 9">Belongs to the glycosyl hydrolase 7 (cellulase C) family.</text>
</comment>
<feature type="compositionally biased region" description="Basic and acidic residues" evidence="10">
    <location>
        <begin position="418"/>
        <end position="435"/>
    </location>
</feature>
<feature type="region of interest" description="Disordered" evidence="10">
    <location>
        <begin position="411"/>
        <end position="443"/>
    </location>
</feature>
<dbReference type="EMBL" id="JAULSV010000003">
    <property type="protein sequence ID" value="KAK0649920.1"/>
    <property type="molecule type" value="Genomic_DNA"/>
</dbReference>
<organism evidence="12 13">
    <name type="scientific">Cercophora newfieldiana</name>
    <dbReference type="NCBI Taxonomy" id="92897"/>
    <lineage>
        <taxon>Eukaryota</taxon>
        <taxon>Fungi</taxon>
        <taxon>Dikarya</taxon>
        <taxon>Ascomycota</taxon>
        <taxon>Pezizomycotina</taxon>
        <taxon>Sordariomycetes</taxon>
        <taxon>Sordariomycetidae</taxon>
        <taxon>Sordariales</taxon>
        <taxon>Lasiosphaeriaceae</taxon>
        <taxon>Cercophora</taxon>
    </lineage>
</organism>
<accession>A0AA39YF74</accession>
<evidence type="ECO:0000256" key="2">
    <source>
        <dbReference type="ARBA" id="ARBA00006044"/>
    </source>
</evidence>